<protein>
    <submittedName>
        <fullName evidence="4">Uncharacterized protein LOC106060069 isoform X1</fullName>
    </submittedName>
</protein>
<organism evidence="3 4">
    <name type="scientific">Biomphalaria glabrata</name>
    <name type="common">Bloodfluke planorb</name>
    <name type="synonym">Freshwater snail</name>
    <dbReference type="NCBI Taxonomy" id="6526"/>
    <lineage>
        <taxon>Eukaryota</taxon>
        <taxon>Metazoa</taxon>
        <taxon>Spiralia</taxon>
        <taxon>Lophotrochozoa</taxon>
        <taxon>Mollusca</taxon>
        <taxon>Gastropoda</taxon>
        <taxon>Heterobranchia</taxon>
        <taxon>Euthyneura</taxon>
        <taxon>Panpulmonata</taxon>
        <taxon>Hygrophila</taxon>
        <taxon>Lymnaeoidea</taxon>
        <taxon>Planorbidae</taxon>
        <taxon>Biomphalaria</taxon>
    </lineage>
</organism>
<feature type="region of interest" description="Disordered" evidence="1">
    <location>
        <begin position="237"/>
        <end position="275"/>
    </location>
</feature>
<dbReference type="RefSeq" id="XP_055876949.1">
    <property type="nucleotide sequence ID" value="XM_056020974.1"/>
</dbReference>
<sequence>MSSLHLPGSSIKQADPNVMDNEEFGAVVGGSVVGGVILLVVAAVVIHLVCLKSKRRHGDETSKHPPNPYTVSPNHSQPSTLNRDLQFPKVSGTGLWLGAPGIHAVTPAPAYFMHKNPPPTGMMDIPPSYLQRATSERRPQSRNPYAPSKAMFSSHNNVYLMPVGIPGHQRIYHSANLSPLPEVPPMMSSYTPMGMEIYEYTPMGASNGLASRSKLIETKHSPYMYNDNFTMVNKLERSRSDAQQFPRPAPHKFIHTKQTSSSSQDRKSQSSFKDSSVYIKDDKRKLVSSEGFDGSMKNKSSLDELHSSFYNKAFSTDSGLGKSSSSIDKPNAPHLIAMKSPKRISQSGGTPGLVSTYVSKPDMSTDIILSTNKTDDQKTQPSFSDMLDSINLPDEAEADLGHKEYSYSGVITSKKSDKSQAITKSSTSSADSGVYSEVIAINKGIKSDKTESKDFLQDEHVVKGIVDTLVLPDISDVEKPKQSNSHLPFGSAQIRASVQGHHSSTGDRRLKPDDKKPKEIMTSSKTYQHLDGTIDDANHAGKITDTVFQFLDSYLSEDEGTDNHSAIVEMRA</sequence>
<gene>
    <name evidence="4" type="primary">LOC106060069</name>
</gene>
<keyword evidence="3" id="KW-1185">Reference proteome</keyword>
<feature type="region of interest" description="Disordered" evidence="1">
    <location>
        <begin position="55"/>
        <end position="85"/>
    </location>
</feature>
<evidence type="ECO:0000313" key="3">
    <source>
        <dbReference type="Proteomes" id="UP001165740"/>
    </source>
</evidence>
<keyword evidence="2" id="KW-1133">Transmembrane helix</keyword>
<dbReference type="OrthoDB" id="6095292at2759"/>
<accession>A0A9W2ZPQ9</accession>
<feature type="compositionally biased region" description="Polar residues" evidence="1">
    <location>
        <begin position="69"/>
        <end position="83"/>
    </location>
</feature>
<feature type="region of interest" description="Disordered" evidence="1">
    <location>
        <begin position="496"/>
        <end position="520"/>
    </location>
</feature>
<evidence type="ECO:0000256" key="1">
    <source>
        <dbReference type="SAM" id="MobiDB-lite"/>
    </source>
</evidence>
<name>A0A9W2ZPQ9_BIOGL</name>
<dbReference type="Proteomes" id="UP001165740">
    <property type="component" value="Chromosome 2"/>
</dbReference>
<reference evidence="4" key="1">
    <citation type="submission" date="2025-08" db="UniProtKB">
        <authorList>
            <consortium name="RefSeq"/>
        </authorList>
    </citation>
    <scope>IDENTIFICATION</scope>
</reference>
<evidence type="ECO:0000313" key="4">
    <source>
        <dbReference type="RefSeq" id="XP_055876949.1"/>
    </source>
</evidence>
<evidence type="ECO:0000256" key="2">
    <source>
        <dbReference type="SAM" id="Phobius"/>
    </source>
</evidence>
<feature type="compositionally biased region" description="Basic and acidic residues" evidence="1">
    <location>
        <begin position="504"/>
        <end position="519"/>
    </location>
</feature>
<proteinExistence type="predicted"/>
<keyword evidence="2" id="KW-0812">Transmembrane</keyword>
<feature type="transmembrane region" description="Helical" evidence="2">
    <location>
        <begin position="24"/>
        <end position="49"/>
    </location>
</feature>
<dbReference type="OMA" id="MEIYDVY"/>
<dbReference type="AlphaFoldDB" id="A0A9W2ZPQ9"/>
<keyword evidence="2" id="KW-0472">Membrane</keyword>
<dbReference type="GeneID" id="106060069"/>